<feature type="transmembrane region" description="Helical" evidence="1">
    <location>
        <begin position="212"/>
        <end position="232"/>
    </location>
</feature>
<dbReference type="EC" id="3.4.-.-" evidence="3"/>
<feature type="transmembrane region" description="Helical" evidence="1">
    <location>
        <begin position="161"/>
        <end position="181"/>
    </location>
</feature>
<comment type="caution">
    <text evidence="3">The sequence shown here is derived from an EMBL/GenBank/DDBJ whole genome shotgun (WGS) entry which is preliminary data.</text>
</comment>
<reference evidence="4" key="1">
    <citation type="submission" date="2023-07" db="EMBL/GenBank/DDBJ databases">
        <title>Description of three actinobacteria isolated from air of manufacturing shop in a pharmaceutical factory.</title>
        <authorList>
            <person name="Zhang D.-F."/>
        </authorList>
    </citation>
    <scope>NUCLEOTIDE SEQUENCE [LARGE SCALE GENOMIC DNA]</scope>
    <source>
        <strain evidence="4">CCTCC AB 207010</strain>
    </source>
</reference>
<sequence length="240" mass="26742">MVLALSLGQSAVYAALRLWERAVETPIADQVARVQTSRARSEGFDFLFQLLDSLFALVPVALVLYLFILHTGGNPFRRWGLDFRRPGRDWALAAGLFVLIGAGTLVIYFLGRSLGVTAQIVPAEVTQYWWSSPMLLLAAVRHSLLEEVIMIAYLFDRARRIWPGVSIWLIILGSAVLRGAYHLYQGFGPGIGNLAMGVIFGWLYTRYGRVMPLVIAHFLLDAVAFLAFPLVLRTFGLESL</sequence>
<proteinExistence type="predicted"/>
<feature type="domain" description="CAAX prenyl protease 2/Lysostaphin resistance protein A-like" evidence="2">
    <location>
        <begin position="129"/>
        <end position="223"/>
    </location>
</feature>
<protein>
    <submittedName>
        <fullName evidence="3">CPBP family intramembrane glutamic endopeptidase</fullName>
        <ecNumber evidence="3">3.4.-.-</ecNumber>
    </submittedName>
</protein>
<keyword evidence="1" id="KW-0472">Membrane</keyword>
<keyword evidence="4" id="KW-1185">Reference proteome</keyword>
<evidence type="ECO:0000256" key="1">
    <source>
        <dbReference type="SAM" id="Phobius"/>
    </source>
</evidence>
<organism evidence="3 4">
    <name type="scientific">Nesterenkonia flava</name>
    <dbReference type="NCBI Taxonomy" id="469799"/>
    <lineage>
        <taxon>Bacteria</taxon>
        <taxon>Bacillati</taxon>
        <taxon>Actinomycetota</taxon>
        <taxon>Actinomycetes</taxon>
        <taxon>Micrococcales</taxon>
        <taxon>Micrococcaceae</taxon>
        <taxon>Nesterenkonia</taxon>
    </lineage>
</organism>
<gene>
    <name evidence="3" type="ORF">RH857_06940</name>
</gene>
<keyword evidence="1" id="KW-0812">Transmembrane</keyword>
<accession>A0ABU1FT91</accession>
<dbReference type="Pfam" id="PF02517">
    <property type="entry name" value="Rce1-like"/>
    <property type="match status" value="1"/>
</dbReference>
<dbReference type="GO" id="GO:0016787">
    <property type="term" value="F:hydrolase activity"/>
    <property type="evidence" value="ECO:0007669"/>
    <property type="project" value="UniProtKB-KW"/>
</dbReference>
<dbReference type="EMBL" id="JAVKGT010000014">
    <property type="protein sequence ID" value="MDR5711870.1"/>
    <property type="molecule type" value="Genomic_DNA"/>
</dbReference>
<feature type="transmembrane region" description="Helical" evidence="1">
    <location>
        <begin position="187"/>
        <end position="205"/>
    </location>
</feature>
<dbReference type="Proteomes" id="UP001260872">
    <property type="component" value="Unassembled WGS sequence"/>
</dbReference>
<evidence type="ECO:0000313" key="3">
    <source>
        <dbReference type="EMBL" id="MDR5711870.1"/>
    </source>
</evidence>
<evidence type="ECO:0000259" key="2">
    <source>
        <dbReference type="Pfam" id="PF02517"/>
    </source>
</evidence>
<feature type="transmembrane region" description="Helical" evidence="1">
    <location>
        <begin position="90"/>
        <end position="110"/>
    </location>
</feature>
<feature type="transmembrane region" description="Helical" evidence="1">
    <location>
        <begin position="130"/>
        <end position="154"/>
    </location>
</feature>
<feature type="transmembrane region" description="Helical" evidence="1">
    <location>
        <begin position="46"/>
        <end position="69"/>
    </location>
</feature>
<keyword evidence="3" id="KW-0378">Hydrolase</keyword>
<dbReference type="InterPro" id="IPR003675">
    <property type="entry name" value="Rce1/LyrA-like_dom"/>
</dbReference>
<keyword evidence="1" id="KW-1133">Transmembrane helix</keyword>
<evidence type="ECO:0000313" key="4">
    <source>
        <dbReference type="Proteomes" id="UP001260872"/>
    </source>
</evidence>
<name>A0ABU1FT91_9MICC</name>